<protein>
    <recommendedName>
        <fullName evidence="13">SLH domain-containing protein</fullName>
    </recommendedName>
</protein>
<sequence length="4041" mass="419338">MNKIYKVIWSKVRNCYIVVSELAKSHDSAHGTRSRSECARKAAVLAAFVLTTSLLVAPDWAQAATATNSGNPSANQAVNIENKNNTTAQGSDAYATYDSQGNLIMGKDNEVVPIQKDPKTDNARSDKQAENVALGTRNGIGKFTHSTETKKPISGDESYAYQKLDTEWITVKVYNPDTNAYDDKQVEVYKLTPGQYMDDEYNVRAKEPIASGYSTDAQYRDALSVYNKVADYYKNDKTRQSYYVSGATAVGVDNVAEGDHSTALGNKAKVLNSVGSFYIDKDQKLTRDQDAAYYFLKDGQITTEPQYVKNPDGSYYRDQKGYYVKTSFLTVDRLIDSTDAVAVGSDVTAEGRSAVAIGHQSYAKEYSVAIGENSVTDYMGVAIGKDNKAKYASTAIGHTNDANGYYTATLGVNNTARADRSTAIGYGNSVDGQQQNGGTTPKATYTHVLGSNNTVKGSYNAVFGDTNTVTGAYALALGGHNTISGANTNDGDGEYGIAIGYGNTVEKNALALGLNSNSIHDGSIAIGKSVNTTGDNNNGATNSIAIGTKATVHMKNGIVLGNEAYAGNNGNNSEGAIAIGHQANSAAGESIAIGTQATTGNNVGSTGMTNIGAIAIGSNTNADTVYDIAMGVGASTTNTVNGGAIALGHNATIEQGGQASAAIGDSARVKMNLHDAVALGSQAYADREANHDGGYDPAAKSIAHGDSSSSTKNPVWNSTLAAVSVGSSEHDVWDGSKNVHYAQQTRQITNVAAGKEDTDAVNVAQLKQVVNLVNNSGGGSGTGGSGVHDYSVKSVTPDTDTNYNNGGASGDNALAAGVSASATGENAVAIGTGATAKGKGATVIGQYAKANGDYATAFGGSNTDTTGEAVGNTADGANSVAFGERTSASGPNSTAFGWLTTATEKRATAFGERTTASGANSTAFGQLATASGQNSTAFGNEAVANNYGSTAFGNRTEALGEYSTAFGNSTVAAGMNTVAFGTDNVAGAVLDDNGAYTNIIYKTNAKGRVVKDGNGNPIELSREKMDARGNLAYLDGSGNTKSVTYTVSGGETHSYVLLQGEDGNTYIRDYRGNIRSATIGSDGKVTVGDKELTNVTLKKANAGANGYHILSNANATVWGENSIASGEASTAFGVGSTASGKNSLAVGGATASLDDSIALGKGSVTTRAKYSALTKDEEKAAYAKGKSTGSAWEATDNAIAVGNDSTVTRQITGVAAGALDTDAVNVAQLKAVDAKHTTVSVGGTHATADNTAVKGGNLELTRTTNGQANYDVALSKDVVLGEQEEHKGGSLVVNSVAQFRTAPGSQETYPVKEAVKIDGTTVSVVKNDGTNDQRQVVLGVGQDTGGYVALFEKTGKTPTYIFNAISSGITYLKDGKEYPAGEANEFNRLEYGDITNGSTQFIATLDDGLKFSGDQGTTSAVKLNQKLIVTGGETDPDNLVTANNIGVVSSQDGDNGKLELKLNKDLTGLNTVTAGTAKIGYHADGVLDAVQDGKPTGGHAKGGDYVTGLTNKEWTVDAPTYVSGRAATEDELRIVSDAVSGNTTKITNNTTQITNNTNTIAKGLSFTTNTKDASNTSENYKGYKVVKRNLGDTIAIKASDETGGHDYSTANLTTRIAENGDISILMDEKPTFTTVTTGDVIYTGNPDKKDNNGKAAQADTSVHYGDKTLTDGQNITTSDHETKSTRLGYKDAQDKRHDIATLDDGQIYAGDITSDGKLDENGFARTMNQKTTINGGVTNKDNLTDNNIGVVSNGTDTLTVKLAKELKDLTSVTTGNTKLEDKGMTITNTTDETKNVVINGDSISFGGNQVNNMGSGINTVTNKYDTLTNGANIGDVQKIANNTTEAAKLTGDSNITVTYNDAAAGGKNTVKLNDSITLGSDADKKVTIDGTEGTITAGDKVSLDGSTGKGTIGGVTIGNQTGVTTTKMDGDKAKTEDGTFVTGLSNKTWNPDSNGIVSGRAATEDQLKTVSDTVNAGWELDVNGTKQKAVTPTSPKVNFVQGQNITISGSGDNVTVATEDDVRFASVRVGGDADGKGGYTGGIVIGQQSGLKADGNPSANPNVDYYITGLKNTNWDSEKIQSGRAATEDQLKIVADEIKNGTVAGDVFVTGGGIKYNGEHDASDTTSVNDGKGSLKLTLKNQDEPLSIDGLHDYYAASGTVSADGKTLTIARNEQDAEGNPVTFDVDLTNLLNKEKHLIANPADGSQGVYKVNEQGEVTLQVQDAAGNNTPVTISGLDGVKGLNFDANTKKTSDGKVHNVKLGGTIKVQGVDPVTGHDYSADNVTTEVDDNGNITIKLDKALTADTVMVNGKDGRDGQIGLNGKDGKDGTVTTIIRTIGKNGTDGKNGTAGVNGTDGITRIVYQDGKDGGPGTTTHTVATLDDGLKFGANAPAAGKTDNPVGNKLNSTINIKGAGTKTLDQYSGQNLITSVEQDADGNTTIHVLMDKALTADTVMVNGKDGKDGQIGLNGKNGTDGTVTTIIRTVGKNGTNGTDGKPGVNGTDGITRIIYQDGKDGESGTTTYTVATLDDGLKFAGDDGQNDTTKVISKKLNEQLDIIGGAALNSLTDNNIGVKNKDGKLYVRLAKHVDLDADGTLKAGTATIGSFSNTQLTTNKKNHAPEGSYATGLSNTEWSVANPEYVSGRAATEDQLKVVSDAIHNRQLVNTDYQLVANPDPTTDGSYTATNGELTLTVRDTEHTNDPKYPDKTITIKDIASKTKVDEAYDRTVKYDMKDGKVDKTHVTFEAADEAGNPLDTQVSHMASGASEITDDGKGNKTYTYNADNNAANIGDVKRLAAEADLHYSGDTGTGTSPLKEAVAFNGTEGQIVTTAENGKVTFKLADDLMTQTITVTGKDGKNGQPGTPGHIGIDGKDGQSGIGIDGKDGISIKGQNGKDGVTLKGIDGKDGVDGAEGHIGLNGKDGMVDIWTKPGRPGVDGKDGETMTRIVYKNPAGQEHQGATLDDGLKFQGDSGDVVTRKLNTQLDVLGGQTDTAKLTATTDGNIGVVSTKAADETSNGKLEIRLAKDLKGLTSVQAGDTTVDSNGLKIKNAGKDGKSTITINKTTVSIAGNQITNMGSGLGNTYTTAGDNNGANIGDVKQIADGRRTTVKSTDGSVSVVDKNANDPNATSHDYDLSVDTTKVAEGVTLKYKGDNNTEGSNKLSDAVTFSGTEGQIVTTAENGKVTFRLADDVTTQTITANGKNGNDGQIGITGKNGVDGSVTTIIKTVGAKGTDGKNGIPGADGQPGKDGITRLVYDETDDKGGTEHHVVATLDDGLKFVGNDGKVVTRKLNDTLSIKGGIENKEMLADAQRVSSRNLGVRQNTAEDGLEIVMTNRPDFEAITVGPDSNPAHKITIGQQDNQAGNPNPTKGNYITGLDNTQWDAGNVVADRAATEGQLSQAITDISGKEKGGFGLADEKGGTVKKELGGTIAVKGDGTNIETKVKGDALEVSLKKDVNLGKDGSLKAGETTIDKDGVKTNEVKVGDITITQDGIDGGAKQITNIASGLDSTKHYADPVDNNAASIGDVKQIAGDEASKAADAVKSKSGKNITVKDDHTVNLNDNITLGDETDASKQVVIDGNGAKVTAGDGANKVTVDGSKGQVTIGSGDKILTLGKQANTAGDSNPAEGNYLNGLDNTKWDGEHIQSGRAATEDQLKTVSDKVNSGRVFQGDDGKEVKVGMGDTLKIQGGVKAEDVSKENNIGIVKGADDTLNIRLAKDLKGLDSVTTGNTTIDNGGLTVKTGDSSHQDITIKQGNVNMGGNKIKGVAPGAVTPDSTDAVNGSQLYAAGQAISNLGGAVNKLGTRVDRVGAGSAALAALHPLDFDPDDKWDFAAGYGHYRGANAAAVGAYYRPNEDTMFSIGGSFGGGENMFNAGVSIKLGQGNHISTSRVAMAKEIKDLRENVAQLNQIVNRQSALIEKLTSVDTGSIQDKVNDLFPDVPENHWAYEYVSKLAKAGILKGYPDGNFAGDRMMTRYEFAAIVYRAITMGAASDPSLNQDGTLGKLAKEFNQELKFIRIDTIHHDAQGEPTVQRVRVQDTTK</sequence>
<dbReference type="SUPFAM" id="SSF101967">
    <property type="entry name" value="Adhesin YadA, collagen-binding domain"/>
    <property type="match status" value="4"/>
</dbReference>
<evidence type="ECO:0000256" key="10">
    <source>
        <dbReference type="ARBA" id="ARBA00023237"/>
    </source>
</evidence>
<keyword evidence="11" id="KW-0175">Coiled coil</keyword>
<dbReference type="InterPro" id="IPR011049">
    <property type="entry name" value="Serralysin-like_metalloprot_C"/>
</dbReference>
<dbReference type="InterPro" id="IPR008640">
    <property type="entry name" value="Adhesin_Head_dom"/>
</dbReference>
<dbReference type="SUPFAM" id="SSF54523">
    <property type="entry name" value="Pili subunits"/>
    <property type="match status" value="1"/>
</dbReference>
<evidence type="ECO:0000256" key="5">
    <source>
        <dbReference type="ARBA" id="ARBA00022452"/>
    </source>
</evidence>
<dbReference type="Pfam" id="PF03895">
    <property type="entry name" value="YadA_anchor"/>
    <property type="match status" value="1"/>
</dbReference>
<evidence type="ECO:0000256" key="7">
    <source>
        <dbReference type="ARBA" id="ARBA00022729"/>
    </source>
</evidence>
<feature type="domain" description="SLH" evidence="13">
    <location>
        <begin position="3933"/>
        <end position="3996"/>
    </location>
</feature>
<dbReference type="Pfam" id="PF13018">
    <property type="entry name" value="ESPR"/>
    <property type="match status" value="1"/>
</dbReference>
<dbReference type="InterPro" id="IPR045584">
    <property type="entry name" value="Pilin-like"/>
</dbReference>
<dbReference type="Gene3D" id="3.30.1300.30">
    <property type="entry name" value="GSPII I/J protein-like"/>
    <property type="match status" value="1"/>
</dbReference>
<dbReference type="GO" id="GO:0015031">
    <property type="term" value="P:protein transport"/>
    <property type="evidence" value="ECO:0007669"/>
    <property type="project" value="UniProtKB-KW"/>
</dbReference>
<name>A0A848BPJ9_9FIRM</name>
<gene>
    <name evidence="14" type="ORF">HF872_06395</name>
</gene>
<dbReference type="InterPro" id="IPR024973">
    <property type="entry name" value="ESPR"/>
</dbReference>
<dbReference type="Gene3D" id="2.150.10.10">
    <property type="entry name" value="Serralysin-like metalloprotease, C-terminal"/>
    <property type="match status" value="7"/>
</dbReference>
<dbReference type="InterPro" id="IPR005594">
    <property type="entry name" value="YadA_C"/>
</dbReference>
<comment type="subcellular location">
    <subcellularLocation>
        <location evidence="2">Cell outer membrane</location>
    </subcellularLocation>
    <subcellularLocation>
        <location evidence="1">Cell surface</location>
    </subcellularLocation>
</comment>
<comment type="caution">
    <text evidence="14">The sequence shown here is derived from an EMBL/GenBank/DDBJ whole genome shotgun (WGS) entry which is preliminary data.</text>
</comment>
<keyword evidence="5" id="KW-1134">Transmembrane beta strand</keyword>
<keyword evidence="10" id="KW-0998">Cell outer membrane</keyword>
<reference evidence="14 15" key="1">
    <citation type="submission" date="2020-04" db="EMBL/GenBank/DDBJ databases">
        <authorList>
            <person name="Hitch T.C.A."/>
            <person name="Wylensek D."/>
            <person name="Clavel T."/>
        </authorList>
    </citation>
    <scope>NUCLEOTIDE SEQUENCE [LARGE SCALE GENOMIC DNA]</scope>
    <source>
        <strain evidence="14 15">Oil-RF-744-FAT-WT-6-1</strain>
    </source>
</reference>
<evidence type="ECO:0000256" key="8">
    <source>
        <dbReference type="ARBA" id="ARBA00022927"/>
    </source>
</evidence>
<dbReference type="Gene3D" id="2.20.70.140">
    <property type="match status" value="2"/>
</dbReference>
<feature type="region of interest" description="Disordered" evidence="12">
    <location>
        <begin position="688"/>
        <end position="714"/>
    </location>
</feature>
<dbReference type="PROSITE" id="PS51272">
    <property type="entry name" value="SLH"/>
    <property type="match status" value="1"/>
</dbReference>
<dbReference type="GO" id="GO:0009986">
    <property type="term" value="C:cell surface"/>
    <property type="evidence" value="ECO:0007669"/>
    <property type="project" value="UniProtKB-SubCell"/>
</dbReference>
<dbReference type="PANTHER" id="PTHR24637">
    <property type="entry name" value="COLLAGEN"/>
    <property type="match status" value="1"/>
</dbReference>
<evidence type="ECO:0000256" key="11">
    <source>
        <dbReference type="SAM" id="Coils"/>
    </source>
</evidence>
<dbReference type="CDD" id="cd12820">
    <property type="entry name" value="LbR_YadA-like"/>
    <property type="match status" value="3"/>
</dbReference>
<keyword evidence="7" id="KW-0732">Signal</keyword>
<evidence type="ECO:0000313" key="15">
    <source>
        <dbReference type="Proteomes" id="UP000591071"/>
    </source>
</evidence>
<dbReference type="GO" id="GO:0009279">
    <property type="term" value="C:cell outer membrane"/>
    <property type="evidence" value="ECO:0007669"/>
    <property type="project" value="UniProtKB-SubCell"/>
</dbReference>
<evidence type="ECO:0000256" key="3">
    <source>
        <dbReference type="ARBA" id="ARBA00005848"/>
    </source>
</evidence>
<keyword evidence="9" id="KW-0472">Membrane</keyword>
<dbReference type="Gene3D" id="6.20.50.100">
    <property type="match status" value="1"/>
</dbReference>
<keyword evidence="6" id="KW-0812">Transmembrane</keyword>
<dbReference type="InterPro" id="IPR001119">
    <property type="entry name" value="SLH_dom"/>
</dbReference>
<evidence type="ECO:0000256" key="6">
    <source>
        <dbReference type="ARBA" id="ARBA00022692"/>
    </source>
</evidence>
<dbReference type="RefSeq" id="WP_170087527.1">
    <property type="nucleotide sequence ID" value="NZ_JABAFG010000008.1"/>
</dbReference>
<dbReference type="Pfam" id="PF05658">
    <property type="entry name" value="YadA_head"/>
    <property type="match status" value="11"/>
</dbReference>
<keyword evidence="8" id="KW-0653">Protein transport</keyword>
<dbReference type="InterPro" id="IPR008635">
    <property type="entry name" value="Coiled_stalk_dom"/>
</dbReference>
<keyword evidence="4" id="KW-0813">Transport</keyword>
<evidence type="ECO:0000256" key="4">
    <source>
        <dbReference type="ARBA" id="ARBA00022448"/>
    </source>
</evidence>
<evidence type="ECO:0000259" key="13">
    <source>
        <dbReference type="PROSITE" id="PS51272"/>
    </source>
</evidence>
<evidence type="ECO:0000256" key="2">
    <source>
        <dbReference type="ARBA" id="ARBA00004442"/>
    </source>
</evidence>
<dbReference type="EMBL" id="JABAFG010000008">
    <property type="protein sequence ID" value="NME28251.1"/>
    <property type="molecule type" value="Genomic_DNA"/>
</dbReference>
<evidence type="ECO:0000256" key="1">
    <source>
        <dbReference type="ARBA" id="ARBA00004241"/>
    </source>
</evidence>
<feature type="coiled-coil region" evidence="11">
    <location>
        <begin position="3890"/>
        <end position="3917"/>
    </location>
</feature>
<organism evidence="14 15">
    <name type="scientific">Megasphaera hexanoica</name>
    <dbReference type="NCBI Taxonomy" id="1675036"/>
    <lineage>
        <taxon>Bacteria</taxon>
        <taxon>Bacillati</taxon>
        <taxon>Bacillota</taxon>
        <taxon>Negativicutes</taxon>
        <taxon>Veillonellales</taxon>
        <taxon>Veillonellaceae</taxon>
        <taxon>Megasphaera</taxon>
    </lineage>
</organism>
<dbReference type="Pfam" id="PF05662">
    <property type="entry name" value="YadA_stalk"/>
    <property type="match status" value="3"/>
</dbReference>
<evidence type="ECO:0000256" key="9">
    <source>
        <dbReference type="ARBA" id="ARBA00023136"/>
    </source>
</evidence>
<evidence type="ECO:0000256" key="12">
    <source>
        <dbReference type="SAM" id="MobiDB-lite"/>
    </source>
</evidence>
<comment type="similarity">
    <text evidence="3">Belongs to the autotransporter-2 (AT-2) (TC 1.B.40) family.</text>
</comment>
<evidence type="ECO:0000313" key="14">
    <source>
        <dbReference type="EMBL" id="NME28251.1"/>
    </source>
</evidence>
<dbReference type="Proteomes" id="UP000591071">
    <property type="component" value="Unassembled WGS sequence"/>
</dbReference>
<dbReference type="Pfam" id="PF00395">
    <property type="entry name" value="SLH"/>
    <property type="match status" value="1"/>
</dbReference>
<proteinExistence type="inferred from homology"/>
<accession>A0A848BPJ9</accession>